<comment type="caution">
    <text evidence="5">The sequence shown here is derived from an EMBL/GenBank/DDBJ whole genome shotgun (WGS) entry which is preliminary data.</text>
</comment>
<dbReference type="Pfam" id="PF02779">
    <property type="entry name" value="Transket_pyr"/>
    <property type="match status" value="1"/>
</dbReference>
<dbReference type="PANTHER" id="PTHR43257">
    <property type="entry name" value="PYRUVATE DEHYDROGENASE E1 COMPONENT BETA SUBUNIT"/>
    <property type="match status" value="1"/>
</dbReference>
<dbReference type="GO" id="GO:0016491">
    <property type="term" value="F:oxidoreductase activity"/>
    <property type="evidence" value="ECO:0007669"/>
    <property type="project" value="UniProtKB-KW"/>
</dbReference>
<dbReference type="InterPro" id="IPR029061">
    <property type="entry name" value="THDP-binding"/>
</dbReference>
<keyword evidence="6" id="KW-1185">Reference proteome</keyword>
<gene>
    <name evidence="5" type="ORF">FSB78_04445</name>
</gene>
<dbReference type="AlphaFoldDB" id="A0A5C6UJ93"/>
<reference evidence="5 6" key="1">
    <citation type="journal article" date="2013" name="Antonie Van Leeuwenhoek">
        <title>Sphingomonas ginsenosidivorax sp. nov., with the ability to transform ginsenosides.</title>
        <authorList>
            <person name="Jin X.F."/>
            <person name="Kim J.K."/>
            <person name="Liu Q.M."/>
            <person name="Kang M.S."/>
            <person name="He D."/>
            <person name="Jin F.X."/>
            <person name="Kim S.C."/>
            <person name="Im W.T."/>
        </authorList>
    </citation>
    <scope>NUCLEOTIDE SEQUENCE [LARGE SCALE GENOMIC DNA]</scope>
    <source>
        <strain evidence="5 6">KHI67</strain>
    </source>
</reference>
<dbReference type="InterPro" id="IPR005475">
    <property type="entry name" value="Transketolase-like_Pyr-bd"/>
</dbReference>
<comment type="cofactor">
    <cofactor evidence="1">
        <name>thiamine diphosphate</name>
        <dbReference type="ChEBI" id="CHEBI:58937"/>
    </cofactor>
</comment>
<evidence type="ECO:0000256" key="1">
    <source>
        <dbReference type="ARBA" id="ARBA00001964"/>
    </source>
</evidence>
<dbReference type="InterPro" id="IPR009014">
    <property type="entry name" value="Transketo_C/PFOR_II"/>
</dbReference>
<dbReference type="OrthoDB" id="7821727at2"/>
<sequence length="311" mass="32377">MADDPKVLVFGEDIADREGGGVTGATIGLSTKFGDQRVKSTPISEQAIIGAAIGAALAGYKPVAEIMLMNFTTVCMDMIFNHAAKLRFMSGGQSTVPITIRTLTGAGWQTAGQHADHLEGWFAHAAGIKVVAPSNPADYGGLLLSCIQDPDPCIIIESAGTLFIPGDVDTVQTPIPLGVANVVQEGTDVTIVSWSSMVVRSQMAVAALAEKGISAELVDLRTVSPWDREAVLASVAKTGRCAVVHEALRSFGPGAEIAATISEELFGKLKAPVRRLGAPECPVPFAKVLEDAFLVSVDQIVAAVEDVAAQG</sequence>
<keyword evidence="3" id="KW-0786">Thiamine pyrophosphate</keyword>
<evidence type="ECO:0000259" key="4">
    <source>
        <dbReference type="SMART" id="SM00861"/>
    </source>
</evidence>
<feature type="domain" description="Transketolase-like pyrimidine-binding" evidence="4">
    <location>
        <begin position="1"/>
        <end position="164"/>
    </location>
</feature>
<evidence type="ECO:0000313" key="5">
    <source>
        <dbReference type="EMBL" id="TXC72749.1"/>
    </source>
</evidence>
<evidence type="ECO:0000313" key="6">
    <source>
        <dbReference type="Proteomes" id="UP000321250"/>
    </source>
</evidence>
<dbReference type="EMBL" id="VOQR01000001">
    <property type="protein sequence ID" value="TXC72749.1"/>
    <property type="molecule type" value="Genomic_DNA"/>
</dbReference>
<accession>A0A5C6UJ93</accession>
<dbReference type="FunFam" id="3.40.50.920:FF:000001">
    <property type="entry name" value="Pyruvate dehydrogenase E1 beta subunit"/>
    <property type="match status" value="1"/>
</dbReference>
<dbReference type="SUPFAM" id="SSF52518">
    <property type="entry name" value="Thiamin diphosphate-binding fold (THDP-binding)"/>
    <property type="match status" value="1"/>
</dbReference>
<keyword evidence="2" id="KW-0560">Oxidoreductase</keyword>
<dbReference type="Pfam" id="PF02780">
    <property type="entry name" value="Transketolase_C"/>
    <property type="match status" value="1"/>
</dbReference>
<protein>
    <submittedName>
        <fullName evidence="5">Alpha-ketoacid dehydrogenase subunit beta</fullName>
    </submittedName>
</protein>
<evidence type="ECO:0000256" key="3">
    <source>
        <dbReference type="ARBA" id="ARBA00023052"/>
    </source>
</evidence>
<dbReference type="InterPro" id="IPR033248">
    <property type="entry name" value="Transketolase_C"/>
</dbReference>
<dbReference type="SUPFAM" id="SSF52922">
    <property type="entry name" value="TK C-terminal domain-like"/>
    <property type="match status" value="1"/>
</dbReference>
<name>A0A5C6UJ93_9SPHN</name>
<dbReference type="Proteomes" id="UP000321250">
    <property type="component" value="Unassembled WGS sequence"/>
</dbReference>
<dbReference type="SMART" id="SM00861">
    <property type="entry name" value="Transket_pyr"/>
    <property type="match status" value="1"/>
</dbReference>
<dbReference type="Gene3D" id="3.40.50.970">
    <property type="match status" value="1"/>
</dbReference>
<organism evidence="5 6">
    <name type="scientific">Sphingomonas ginsenosidivorax</name>
    <dbReference type="NCBI Taxonomy" id="862135"/>
    <lineage>
        <taxon>Bacteria</taxon>
        <taxon>Pseudomonadati</taxon>
        <taxon>Pseudomonadota</taxon>
        <taxon>Alphaproteobacteria</taxon>
        <taxon>Sphingomonadales</taxon>
        <taxon>Sphingomonadaceae</taxon>
        <taxon>Sphingomonas</taxon>
    </lineage>
</organism>
<dbReference type="PANTHER" id="PTHR43257:SF2">
    <property type="entry name" value="PYRUVATE DEHYDROGENASE E1 COMPONENT SUBUNIT BETA"/>
    <property type="match status" value="1"/>
</dbReference>
<evidence type="ECO:0000256" key="2">
    <source>
        <dbReference type="ARBA" id="ARBA00023002"/>
    </source>
</evidence>
<proteinExistence type="predicted"/>
<dbReference type="Gene3D" id="3.40.50.920">
    <property type="match status" value="1"/>
</dbReference>